<evidence type="ECO:0000313" key="7">
    <source>
        <dbReference type="Proteomes" id="UP000245207"/>
    </source>
</evidence>
<dbReference type="PANTHER" id="PTHR32120:SF11">
    <property type="entry name" value="SMALL RIBOSOMAL SUBUNIT BIOGENESIS GTPASE RSGA 1, MITOCHONDRIAL-RELATED"/>
    <property type="match status" value="1"/>
</dbReference>
<dbReference type="InterPro" id="IPR010914">
    <property type="entry name" value="RsgA_GTPase_dom"/>
</dbReference>
<evidence type="ECO:0000256" key="1">
    <source>
        <dbReference type="ARBA" id="ARBA00022741"/>
    </source>
</evidence>
<feature type="domain" description="EngC GTPase" evidence="4">
    <location>
        <begin position="499"/>
        <end position="668"/>
    </location>
</feature>
<dbReference type="InterPro" id="IPR030378">
    <property type="entry name" value="G_CP_dom"/>
</dbReference>
<proteinExistence type="inferred from homology"/>
<dbReference type="InterPro" id="IPR036397">
    <property type="entry name" value="RNaseH_sf"/>
</dbReference>
<dbReference type="PANTHER" id="PTHR32120">
    <property type="entry name" value="SMALL RIBOSOMAL SUBUNIT BIOGENESIS GTPASE RSGA"/>
    <property type="match status" value="1"/>
</dbReference>
<comment type="caution">
    <text evidence="6">The sequence shown here is derived from an EMBL/GenBank/DDBJ whole genome shotgun (WGS) entry which is preliminary data.</text>
</comment>
<keyword evidence="7" id="KW-1185">Reference proteome</keyword>
<dbReference type="SUPFAM" id="SSF50249">
    <property type="entry name" value="Nucleic acid-binding proteins"/>
    <property type="match status" value="1"/>
</dbReference>
<feature type="compositionally biased region" description="Acidic residues" evidence="3">
    <location>
        <begin position="787"/>
        <end position="801"/>
    </location>
</feature>
<dbReference type="STRING" id="35608.A0A2U1PVZ2"/>
<reference evidence="6 7" key="1">
    <citation type="journal article" date="2018" name="Mol. Plant">
        <title>The genome of Artemisia annua provides insight into the evolution of Asteraceae family and artemisinin biosynthesis.</title>
        <authorList>
            <person name="Shen Q."/>
            <person name="Zhang L."/>
            <person name="Liao Z."/>
            <person name="Wang S."/>
            <person name="Yan T."/>
            <person name="Shi P."/>
            <person name="Liu M."/>
            <person name="Fu X."/>
            <person name="Pan Q."/>
            <person name="Wang Y."/>
            <person name="Lv Z."/>
            <person name="Lu X."/>
            <person name="Zhang F."/>
            <person name="Jiang W."/>
            <person name="Ma Y."/>
            <person name="Chen M."/>
            <person name="Hao X."/>
            <person name="Li L."/>
            <person name="Tang Y."/>
            <person name="Lv G."/>
            <person name="Zhou Y."/>
            <person name="Sun X."/>
            <person name="Brodelius P.E."/>
            <person name="Rose J.K.C."/>
            <person name="Tang K."/>
        </authorList>
    </citation>
    <scope>NUCLEOTIDE SEQUENCE [LARGE SCALE GENOMIC DNA]</scope>
    <source>
        <strain evidence="7">cv. Huhao1</strain>
        <tissue evidence="6">Leaf</tissue>
    </source>
</reference>
<dbReference type="InterPro" id="IPR012337">
    <property type="entry name" value="RNaseH-like_sf"/>
</dbReference>
<gene>
    <name evidence="6" type="ORF">CTI12_AA105360</name>
</gene>
<evidence type="ECO:0000259" key="4">
    <source>
        <dbReference type="PROSITE" id="PS50936"/>
    </source>
</evidence>
<feature type="compositionally biased region" description="Basic residues" evidence="3">
    <location>
        <begin position="766"/>
        <end position="777"/>
    </location>
</feature>
<dbReference type="Pfam" id="PF03193">
    <property type="entry name" value="RsgA_GTPase"/>
    <property type="match status" value="1"/>
</dbReference>
<dbReference type="InterPro" id="IPR044730">
    <property type="entry name" value="RNase_H-like_dom_plant"/>
</dbReference>
<feature type="domain" description="CP-type G" evidence="5">
    <location>
        <begin position="490"/>
        <end position="670"/>
    </location>
</feature>
<dbReference type="InterPro" id="IPR027417">
    <property type="entry name" value="P-loop_NTPase"/>
</dbReference>
<dbReference type="HAMAP" id="MF_01820">
    <property type="entry name" value="GTPase_RsgA"/>
    <property type="match status" value="1"/>
</dbReference>
<dbReference type="EMBL" id="PKPP01000670">
    <property type="protein sequence ID" value="PWA89924.1"/>
    <property type="molecule type" value="Genomic_DNA"/>
</dbReference>
<dbReference type="NCBIfam" id="TIGR00157">
    <property type="entry name" value="ribosome small subunit-dependent GTPase A"/>
    <property type="match status" value="1"/>
</dbReference>
<dbReference type="Gene3D" id="3.30.420.10">
    <property type="entry name" value="Ribonuclease H-like superfamily/Ribonuclease H"/>
    <property type="match status" value="1"/>
</dbReference>
<keyword evidence="2" id="KW-0342">GTP-binding</keyword>
<keyword evidence="1" id="KW-0547">Nucleotide-binding</keyword>
<dbReference type="PROSITE" id="PS50936">
    <property type="entry name" value="ENGC_GTPASE"/>
    <property type="match status" value="1"/>
</dbReference>
<dbReference type="AlphaFoldDB" id="A0A2U1PVZ2"/>
<dbReference type="GO" id="GO:0003676">
    <property type="term" value="F:nucleic acid binding"/>
    <property type="evidence" value="ECO:0007669"/>
    <property type="project" value="InterPro"/>
</dbReference>
<accession>A0A2U1PVZ2</accession>
<protein>
    <submittedName>
        <fullName evidence="6">Minichromosome maintenance (MCM2/3/5) family protein</fullName>
    </submittedName>
</protein>
<dbReference type="CDD" id="cd06222">
    <property type="entry name" value="RNase_H_like"/>
    <property type="match status" value="1"/>
</dbReference>
<dbReference type="InterPro" id="IPR004881">
    <property type="entry name" value="Ribosome_biogen_GTPase_RsgA"/>
</dbReference>
<dbReference type="Gene3D" id="1.10.40.50">
    <property type="entry name" value="Probable gtpase engc, domain 3"/>
    <property type="match status" value="1"/>
</dbReference>
<evidence type="ECO:0000313" key="6">
    <source>
        <dbReference type="EMBL" id="PWA89924.1"/>
    </source>
</evidence>
<dbReference type="Gene3D" id="3.40.50.300">
    <property type="entry name" value="P-loop containing nucleotide triphosphate hydrolases"/>
    <property type="match status" value="1"/>
</dbReference>
<dbReference type="InterPro" id="IPR012340">
    <property type="entry name" value="NA-bd_OB-fold"/>
</dbReference>
<dbReference type="SUPFAM" id="SSF52540">
    <property type="entry name" value="P-loop containing nucleoside triphosphate hydrolases"/>
    <property type="match status" value="1"/>
</dbReference>
<dbReference type="OrthoDB" id="442158at2759"/>
<organism evidence="6 7">
    <name type="scientific">Artemisia annua</name>
    <name type="common">Sweet wormwood</name>
    <dbReference type="NCBI Taxonomy" id="35608"/>
    <lineage>
        <taxon>Eukaryota</taxon>
        <taxon>Viridiplantae</taxon>
        <taxon>Streptophyta</taxon>
        <taxon>Embryophyta</taxon>
        <taxon>Tracheophyta</taxon>
        <taxon>Spermatophyta</taxon>
        <taxon>Magnoliopsida</taxon>
        <taxon>eudicotyledons</taxon>
        <taxon>Gunneridae</taxon>
        <taxon>Pentapetalae</taxon>
        <taxon>asterids</taxon>
        <taxon>campanulids</taxon>
        <taxon>Asterales</taxon>
        <taxon>Asteraceae</taxon>
        <taxon>Asteroideae</taxon>
        <taxon>Anthemideae</taxon>
        <taxon>Artemisiinae</taxon>
        <taxon>Artemisia</taxon>
    </lineage>
</organism>
<dbReference type="Proteomes" id="UP000245207">
    <property type="component" value="Unassembled WGS sequence"/>
</dbReference>
<dbReference type="GO" id="GO:0004523">
    <property type="term" value="F:RNA-DNA hybrid ribonuclease activity"/>
    <property type="evidence" value="ECO:0007669"/>
    <property type="project" value="InterPro"/>
</dbReference>
<sequence>MEVNASWYSREDVVIDDYRAVKEIVQKGCKWNIGDGHHVNVWEDYWLEDHMCLGPKPNNCEVTYVRDLLNNEGDDWNPALCKSAYYIALETSEGIMESISEETNTLLRAIWKAKGEDVIHVLFKCPQAKQVWDRCSFGRFFDTVGAVTLDDFCHLILNKFSMGWENYLMTLWGLWTRRNKQFHCQISERNASVEVLARQLLVDYHKANEREPATLHEASVKWVKPQGDCIKINCDASWLKESGKAGLGFVARTDCGDVLLSGARAECYVSSPLEAEAKAILWATNHANNKGYSKITCNSLAFRLCTWSFVKRDGNKVAHSIANWALGCNGEIILEGSVPECSCKFVTEDPKPNKHLLKARDNVKHFSSTSLSPSLTAVDDVKLSPDQAVGLAENSMTSSSFSEDVGEDLMTSASLSSKSGGESVTSSSEGVTLSLLSEGGGGGEGVELLCVVRSLLKKIKRRVLVGDKVLVGSIDWKDRRGVIENVFERKTEVLDPPVANVDHLLVLFSLEQPKPEEFSLTRFLVEAESTRIPVTLALNKAELVNEETVTLWKSKLRSWGYEPIICSVETKSGLDSLQFYLRDRTSVIVGPSGVGKSSLINALRSNHFGLLPAEVDGHFNSISGSKWLDDQRVGEVSARSGRGKHTTRHVSLLPLSGGGYVADTPGFSLPSLLKVTKQSLPLCFPEIREILSGPSRCAFHNCLHIWEPECIVKTDWERYPYYLQLFDEIRIREEFQLRTLGTKREGDVRYKAGDMGVMQAEPRLEPKKHRRQSRKKVNQSLLHGLDEALDEDDDESYLEDDPIIRAAENEKQ</sequence>
<dbReference type="PROSITE" id="PS51721">
    <property type="entry name" value="G_CP"/>
    <property type="match status" value="1"/>
</dbReference>
<name>A0A2U1PVZ2_ARTAN</name>
<dbReference type="Pfam" id="PF13456">
    <property type="entry name" value="RVT_3"/>
    <property type="match status" value="1"/>
</dbReference>
<evidence type="ECO:0000256" key="3">
    <source>
        <dbReference type="SAM" id="MobiDB-lite"/>
    </source>
</evidence>
<dbReference type="GO" id="GO:0003924">
    <property type="term" value="F:GTPase activity"/>
    <property type="evidence" value="ECO:0007669"/>
    <property type="project" value="InterPro"/>
</dbReference>
<dbReference type="CDD" id="cd01854">
    <property type="entry name" value="YjeQ_EngC"/>
    <property type="match status" value="1"/>
</dbReference>
<evidence type="ECO:0000259" key="5">
    <source>
        <dbReference type="PROSITE" id="PS51721"/>
    </source>
</evidence>
<dbReference type="InterPro" id="IPR002156">
    <property type="entry name" value="RNaseH_domain"/>
</dbReference>
<evidence type="ECO:0000256" key="2">
    <source>
        <dbReference type="ARBA" id="ARBA00023134"/>
    </source>
</evidence>
<dbReference type="SUPFAM" id="SSF53098">
    <property type="entry name" value="Ribonuclease H-like"/>
    <property type="match status" value="1"/>
</dbReference>
<feature type="region of interest" description="Disordered" evidence="3">
    <location>
        <begin position="759"/>
        <end position="812"/>
    </location>
</feature>
<dbReference type="GO" id="GO:0005525">
    <property type="term" value="F:GTP binding"/>
    <property type="evidence" value="ECO:0007669"/>
    <property type="project" value="UniProtKB-KW"/>
</dbReference>